<feature type="domain" description="Winged helix" evidence="2">
    <location>
        <begin position="4"/>
        <end position="226"/>
    </location>
</feature>
<evidence type="ECO:0000259" key="2">
    <source>
        <dbReference type="Pfam" id="PF22977"/>
    </source>
</evidence>
<reference evidence="3 4" key="1">
    <citation type="submission" date="2022-04" db="EMBL/GenBank/DDBJ databases">
        <title>Positive selection, recombination, and allopatry shape intraspecific diversity of widespread and dominant cyanobacteria.</title>
        <authorList>
            <person name="Wei J."/>
            <person name="Shu W."/>
            <person name="Hu C."/>
        </authorList>
    </citation>
    <scope>NUCLEOTIDE SEQUENCE [LARGE SCALE GENOMIC DNA]</scope>
    <source>
        <strain evidence="3 4">AS-A4</strain>
    </source>
</reference>
<evidence type="ECO:0000313" key="4">
    <source>
        <dbReference type="Proteomes" id="UP001476950"/>
    </source>
</evidence>
<dbReference type="Pfam" id="PF22977">
    <property type="entry name" value="WHD"/>
    <property type="match status" value="1"/>
</dbReference>
<dbReference type="EMBL" id="JAMPLM010000010">
    <property type="protein sequence ID" value="MEP1059403.1"/>
    <property type="molecule type" value="Genomic_DNA"/>
</dbReference>
<evidence type="ECO:0000259" key="1">
    <source>
        <dbReference type="Pfam" id="PF00004"/>
    </source>
</evidence>
<dbReference type="InterPro" id="IPR027417">
    <property type="entry name" value="P-loop_NTPase"/>
</dbReference>
<gene>
    <name evidence="3" type="ORF">NDI38_13225</name>
</gene>
<evidence type="ECO:0000313" key="3">
    <source>
        <dbReference type="EMBL" id="MEP1059403.1"/>
    </source>
</evidence>
<organism evidence="3 4">
    <name type="scientific">Stenomitos frigidus AS-A4</name>
    <dbReference type="NCBI Taxonomy" id="2933935"/>
    <lineage>
        <taxon>Bacteria</taxon>
        <taxon>Bacillati</taxon>
        <taxon>Cyanobacteriota</taxon>
        <taxon>Cyanophyceae</taxon>
        <taxon>Leptolyngbyales</taxon>
        <taxon>Leptolyngbyaceae</taxon>
        <taxon>Stenomitos</taxon>
    </lineage>
</organism>
<proteinExistence type="predicted"/>
<comment type="caution">
    <text evidence="3">The sequence shown here is derived from an EMBL/GenBank/DDBJ whole genome shotgun (WGS) entry which is preliminary data.</text>
</comment>
<dbReference type="Proteomes" id="UP001476950">
    <property type="component" value="Unassembled WGS sequence"/>
</dbReference>
<dbReference type="InterPro" id="IPR003959">
    <property type="entry name" value="ATPase_AAA_core"/>
</dbReference>
<dbReference type="Pfam" id="PF00004">
    <property type="entry name" value="AAA"/>
    <property type="match status" value="1"/>
</dbReference>
<protein>
    <submittedName>
        <fullName evidence="3">AAA family ATPase</fullName>
    </submittedName>
</protein>
<keyword evidence="4" id="KW-1185">Reference proteome</keyword>
<dbReference type="Gene3D" id="3.40.50.300">
    <property type="entry name" value="P-loop containing nucleotide triphosphate hydrolases"/>
    <property type="match status" value="1"/>
</dbReference>
<feature type="domain" description="ATPase AAA-type core" evidence="1">
    <location>
        <begin position="299"/>
        <end position="363"/>
    </location>
</feature>
<dbReference type="InterPro" id="IPR054472">
    <property type="entry name" value="WHD"/>
</dbReference>
<dbReference type="SUPFAM" id="SSF52540">
    <property type="entry name" value="P-loop containing nucleoside triphosphate hydrolases"/>
    <property type="match status" value="1"/>
</dbReference>
<dbReference type="Gene3D" id="1.10.8.60">
    <property type="match status" value="1"/>
</dbReference>
<name>A0ABV0KJI5_9CYAN</name>
<sequence length="488" mass="54415">MQSHTIEPFSNNWAYLKAELTWLDRVLGMAIARQRQETKVVDRVARSRVDRVTSHWWRGLVTLEGEAAYDSPVENPRQRSIIPKASYQQQLEAKIKVSQQSGIVLGLPLLCSRLQLGTAEKNLLLMALAPEISRRYARLYNYLQETEHPGATGLPTVDLILRLLCRTDADWRSLRQSLTEDSALIKHQLLDLRSSHAHPLLARPVKLPDSLVNYLLADQPESHALETLLQTPPCSAPASPLSPLSSPTQNLWSALILPPALLADLQHLCHRVQFAQQVDEDWGFAAGLQLGDRVGTIALLVGVSGTGKTLAARAIAQTLKTPLLCVDLAQLHQDDVPSLLQAIATQAPPVLLLKSAECWFGRMSALPNTVLHQFLALRRQQQSITLLSVHQKHSLAAQWRRELHPLLAFPMPTQAERLKLWQQVFPEVVPLAELDWEQLARLPLSGGDIHTIARDAAIHAAASDTKLTTQHLIQAYERVKGQTRGRKF</sequence>
<dbReference type="RefSeq" id="WP_190448767.1">
    <property type="nucleotide sequence ID" value="NZ_JAMPLM010000010.1"/>
</dbReference>
<accession>A0ABV0KJI5</accession>